<dbReference type="EMBL" id="JASZZN010000003">
    <property type="protein sequence ID" value="MDM4014609.1"/>
    <property type="molecule type" value="Genomic_DNA"/>
</dbReference>
<sequence>MASLHKENDRGRKGWRIRYRDVNKRPKSIWLGQCSKKSANDAFRHISELVDARANHGRPDNATVKWAEKLDGKLRDRLEALDLIEVSTAIQELPKTVIAYMRAYIKSRTDWKKPENYKQAVDKLETHLGKDIPLTSLTKGDADRWHRWMIDTLKLSTNTAGQNVKRCRQMMRQAVADRLADENVFSEVKIDLRSDQSKNRFIDDVAAEAILEACGGQEWRTLFALCRFGGLRCPSEVLRLKWTDIVWDRDRFRVTSPKTARYGKGERVVPLFPELRIELEALLELQQSRGDSSPYVIGTFRDTETNLRKRFAKIVENAGVEAFPKPFMALRASRRTELERTGRFPNHVLNDWFGHSGAVAETHYLQTTEADFTEAAGGNAGGNKHAKTGESASKDDSPKPNKKRPQSLELVDVGRTLYTPEDSNL</sequence>
<dbReference type="InterPro" id="IPR013762">
    <property type="entry name" value="Integrase-like_cat_sf"/>
</dbReference>
<dbReference type="Pfam" id="PF13102">
    <property type="entry name" value="Phage_int_SAM_5"/>
    <property type="match status" value="1"/>
</dbReference>
<dbReference type="Proteomes" id="UP001239462">
    <property type="component" value="Unassembled WGS sequence"/>
</dbReference>
<evidence type="ECO:0000256" key="5">
    <source>
        <dbReference type="SAM" id="MobiDB-lite"/>
    </source>
</evidence>
<dbReference type="SUPFAM" id="SSF56349">
    <property type="entry name" value="DNA breaking-rejoining enzymes"/>
    <property type="match status" value="1"/>
</dbReference>
<dbReference type="InterPro" id="IPR011010">
    <property type="entry name" value="DNA_brk_join_enz"/>
</dbReference>
<evidence type="ECO:0000256" key="3">
    <source>
        <dbReference type="ARBA" id="ARBA00023125"/>
    </source>
</evidence>
<evidence type="ECO:0000256" key="1">
    <source>
        <dbReference type="ARBA" id="ARBA00008857"/>
    </source>
</evidence>
<organism evidence="7 8">
    <name type="scientific">Roseiconus lacunae</name>
    <dbReference type="NCBI Taxonomy" id="2605694"/>
    <lineage>
        <taxon>Bacteria</taxon>
        <taxon>Pseudomonadati</taxon>
        <taxon>Planctomycetota</taxon>
        <taxon>Planctomycetia</taxon>
        <taxon>Pirellulales</taxon>
        <taxon>Pirellulaceae</taxon>
        <taxon>Roseiconus</taxon>
    </lineage>
</organism>
<name>A0ABT7PDN7_9BACT</name>
<dbReference type="InterPro" id="IPR010998">
    <property type="entry name" value="Integrase_recombinase_N"/>
</dbReference>
<evidence type="ECO:0000313" key="7">
    <source>
        <dbReference type="EMBL" id="MDM4014609.1"/>
    </source>
</evidence>
<reference evidence="7 8" key="1">
    <citation type="submission" date="2023-06" db="EMBL/GenBank/DDBJ databases">
        <title>Roseiconus lacunae JC819 isolated from Gulf of Mannar region, Tamil Nadu.</title>
        <authorList>
            <person name="Pk S."/>
            <person name="Ch S."/>
            <person name="Ch V.R."/>
        </authorList>
    </citation>
    <scope>NUCLEOTIDE SEQUENCE [LARGE SCALE GENOMIC DNA]</scope>
    <source>
        <strain evidence="7 8">JC819</strain>
    </source>
</reference>
<keyword evidence="4" id="KW-0233">DNA recombination</keyword>
<feature type="domain" description="Tyr recombinase" evidence="6">
    <location>
        <begin position="197"/>
        <end position="377"/>
    </location>
</feature>
<comment type="similarity">
    <text evidence="1">Belongs to the 'phage' integrase family.</text>
</comment>
<protein>
    <submittedName>
        <fullName evidence="7">Site-specific integrase</fullName>
    </submittedName>
</protein>
<keyword evidence="2" id="KW-0229">DNA integration</keyword>
<evidence type="ECO:0000259" key="6">
    <source>
        <dbReference type="PROSITE" id="PS51898"/>
    </source>
</evidence>
<dbReference type="PANTHER" id="PTHR30629:SF2">
    <property type="entry name" value="PROPHAGE INTEGRASE INTS-RELATED"/>
    <property type="match status" value="1"/>
</dbReference>
<dbReference type="InterPro" id="IPR025269">
    <property type="entry name" value="SAM-like_dom"/>
</dbReference>
<evidence type="ECO:0000256" key="2">
    <source>
        <dbReference type="ARBA" id="ARBA00022908"/>
    </source>
</evidence>
<dbReference type="RefSeq" id="WP_289162295.1">
    <property type="nucleotide sequence ID" value="NZ_JASZZN010000003.1"/>
</dbReference>
<dbReference type="Gene3D" id="1.10.443.10">
    <property type="entry name" value="Intergrase catalytic core"/>
    <property type="match status" value="1"/>
</dbReference>
<keyword evidence="3" id="KW-0238">DNA-binding</keyword>
<comment type="caution">
    <text evidence="7">The sequence shown here is derived from an EMBL/GenBank/DDBJ whole genome shotgun (WGS) entry which is preliminary data.</text>
</comment>
<feature type="region of interest" description="Disordered" evidence="5">
    <location>
        <begin position="374"/>
        <end position="425"/>
    </location>
</feature>
<dbReference type="PANTHER" id="PTHR30629">
    <property type="entry name" value="PROPHAGE INTEGRASE"/>
    <property type="match status" value="1"/>
</dbReference>
<dbReference type="Gene3D" id="1.10.150.130">
    <property type="match status" value="1"/>
</dbReference>
<keyword evidence="8" id="KW-1185">Reference proteome</keyword>
<dbReference type="PROSITE" id="PS51898">
    <property type="entry name" value="TYR_RECOMBINASE"/>
    <property type="match status" value="1"/>
</dbReference>
<evidence type="ECO:0000256" key="4">
    <source>
        <dbReference type="ARBA" id="ARBA00023172"/>
    </source>
</evidence>
<dbReference type="InterPro" id="IPR002104">
    <property type="entry name" value="Integrase_catalytic"/>
</dbReference>
<accession>A0ABT7PDN7</accession>
<proteinExistence type="inferred from homology"/>
<gene>
    <name evidence="7" type="ORF">QTN89_04135</name>
</gene>
<dbReference type="InterPro" id="IPR050808">
    <property type="entry name" value="Phage_Integrase"/>
</dbReference>
<dbReference type="Pfam" id="PF00589">
    <property type="entry name" value="Phage_integrase"/>
    <property type="match status" value="1"/>
</dbReference>
<evidence type="ECO:0000313" key="8">
    <source>
        <dbReference type="Proteomes" id="UP001239462"/>
    </source>
</evidence>